<reference evidence="6 7" key="1">
    <citation type="journal article" date="2014" name="PLoS Genet.">
        <title>Phylogenetically driven sequencing of extremely halophilic archaea reveals strategies for static and dynamic osmo-response.</title>
        <authorList>
            <person name="Becker E.A."/>
            <person name="Seitzer P.M."/>
            <person name="Tritt A."/>
            <person name="Larsen D."/>
            <person name="Krusor M."/>
            <person name="Yao A.I."/>
            <person name="Wu D."/>
            <person name="Madern D."/>
            <person name="Eisen J.A."/>
            <person name="Darling A.E."/>
            <person name="Facciotti M.T."/>
        </authorList>
    </citation>
    <scope>NUCLEOTIDE SEQUENCE [LARGE SCALE GENOMIC DNA]</scope>
    <source>
        <strain evidence="6 7">JCM 12255</strain>
    </source>
</reference>
<evidence type="ECO:0000256" key="2">
    <source>
        <dbReference type="ARBA" id="ARBA00023125"/>
    </source>
</evidence>
<dbReference type="Gene3D" id="1.10.10.10">
    <property type="entry name" value="Winged helix-like DNA-binding domain superfamily/Winged helix DNA-binding domain"/>
    <property type="match status" value="1"/>
</dbReference>
<gene>
    <name evidence="6" type="ORF">C493_18071</name>
</gene>
<dbReference type="Pfam" id="PF01614">
    <property type="entry name" value="IclR_C"/>
    <property type="match status" value="1"/>
</dbReference>
<dbReference type="GO" id="GO:0003700">
    <property type="term" value="F:DNA-binding transcription factor activity"/>
    <property type="evidence" value="ECO:0007669"/>
    <property type="project" value="TreeGrafter"/>
</dbReference>
<comment type="caution">
    <text evidence="6">The sequence shown here is derived from an EMBL/GenBank/DDBJ whole genome shotgun (WGS) entry which is preliminary data.</text>
</comment>
<evidence type="ECO:0000256" key="1">
    <source>
        <dbReference type="ARBA" id="ARBA00023015"/>
    </source>
</evidence>
<accession>L9WRH0</accession>
<evidence type="ECO:0000259" key="5">
    <source>
        <dbReference type="PROSITE" id="PS51078"/>
    </source>
</evidence>
<dbReference type="PROSITE" id="PS51077">
    <property type="entry name" value="HTH_ICLR"/>
    <property type="match status" value="1"/>
</dbReference>
<dbReference type="InterPro" id="IPR029016">
    <property type="entry name" value="GAF-like_dom_sf"/>
</dbReference>
<keyword evidence="2" id="KW-0238">DNA-binding</keyword>
<dbReference type="SUPFAM" id="SSF55781">
    <property type="entry name" value="GAF domain-like"/>
    <property type="match status" value="1"/>
</dbReference>
<dbReference type="InterPro" id="IPR050707">
    <property type="entry name" value="HTH_MetabolicPath_Reg"/>
</dbReference>
<name>L9WRH0_9EURY</name>
<dbReference type="PANTHER" id="PTHR30136">
    <property type="entry name" value="HELIX-TURN-HELIX TRANSCRIPTIONAL REGULATOR, ICLR FAMILY"/>
    <property type="match status" value="1"/>
</dbReference>
<dbReference type="GO" id="GO:0003677">
    <property type="term" value="F:DNA binding"/>
    <property type="evidence" value="ECO:0007669"/>
    <property type="project" value="UniProtKB-KW"/>
</dbReference>
<dbReference type="AlphaFoldDB" id="L9WRH0"/>
<protein>
    <submittedName>
        <fullName evidence="6">IclR family transcriptional regulator</fullName>
    </submittedName>
</protein>
<dbReference type="CDD" id="cd00090">
    <property type="entry name" value="HTH_ARSR"/>
    <property type="match status" value="1"/>
</dbReference>
<dbReference type="Gene3D" id="3.30.450.40">
    <property type="match status" value="1"/>
</dbReference>
<dbReference type="SMART" id="SM00346">
    <property type="entry name" value="HTH_ICLR"/>
    <property type="match status" value="1"/>
</dbReference>
<evidence type="ECO:0000259" key="4">
    <source>
        <dbReference type="PROSITE" id="PS51077"/>
    </source>
</evidence>
<dbReference type="InterPro" id="IPR011991">
    <property type="entry name" value="ArsR-like_HTH"/>
</dbReference>
<dbReference type="GO" id="GO:0045892">
    <property type="term" value="P:negative regulation of DNA-templated transcription"/>
    <property type="evidence" value="ECO:0007669"/>
    <property type="project" value="TreeGrafter"/>
</dbReference>
<proteinExistence type="predicted"/>
<dbReference type="SUPFAM" id="SSF46785">
    <property type="entry name" value="Winged helix' DNA-binding domain"/>
    <property type="match status" value="1"/>
</dbReference>
<dbReference type="RefSeq" id="WP_007260874.1">
    <property type="nucleotide sequence ID" value="NZ_AOHZ01000084.1"/>
</dbReference>
<keyword evidence="7" id="KW-1185">Reference proteome</keyword>
<keyword evidence="1" id="KW-0805">Transcription regulation</keyword>
<dbReference type="eggNOG" id="arCOG02798">
    <property type="taxonomic scope" value="Archaea"/>
</dbReference>
<sequence length="268" mass="29843">MGTDNEPRRIQSADRVCDILEHLRETESATVSEVADAVGLSPGTAHTYLSTLESRGFVRKHDDVYRLGLELLPYGDQVRLQNDLYRAATEEIHRLAHDSDACAHLMTEYDGRLLIFQESFGENAIGMDFHPRKRERPQSMLHCTAAGKAILAHMPDYRVAQIIETHGLASYTSSTVTDEAELAAELEQIRERGFALNDQEQMRGLRAVGAPIRYDGEHVVGAVSLSGGASNWSGERFRQELPEKVMRAANAIEVNLHSELSGTERPFV</sequence>
<dbReference type="PATRIC" id="fig|1227499.3.peg.3722"/>
<dbReference type="PANTHER" id="PTHR30136:SF35">
    <property type="entry name" value="HTH-TYPE TRANSCRIPTIONAL REGULATOR RV1719"/>
    <property type="match status" value="1"/>
</dbReference>
<organism evidence="6 7">
    <name type="scientific">Natronolimnohabitans innermongolicus JCM 12255</name>
    <dbReference type="NCBI Taxonomy" id="1227499"/>
    <lineage>
        <taxon>Archaea</taxon>
        <taxon>Methanobacteriati</taxon>
        <taxon>Methanobacteriota</taxon>
        <taxon>Stenosarchaea group</taxon>
        <taxon>Halobacteria</taxon>
        <taxon>Halobacteriales</taxon>
        <taxon>Natrialbaceae</taxon>
        <taxon>Natronolimnohabitans</taxon>
    </lineage>
</organism>
<dbReference type="InterPro" id="IPR036390">
    <property type="entry name" value="WH_DNA-bd_sf"/>
</dbReference>
<feature type="domain" description="IclR-ED" evidence="5">
    <location>
        <begin position="70"/>
        <end position="258"/>
    </location>
</feature>
<dbReference type="OrthoDB" id="14763at2157"/>
<dbReference type="InterPro" id="IPR036388">
    <property type="entry name" value="WH-like_DNA-bd_sf"/>
</dbReference>
<dbReference type="EMBL" id="AOHZ01000084">
    <property type="protein sequence ID" value="ELY50918.1"/>
    <property type="molecule type" value="Genomic_DNA"/>
</dbReference>
<evidence type="ECO:0000256" key="3">
    <source>
        <dbReference type="ARBA" id="ARBA00023163"/>
    </source>
</evidence>
<dbReference type="PROSITE" id="PS51078">
    <property type="entry name" value="ICLR_ED"/>
    <property type="match status" value="1"/>
</dbReference>
<keyword evidence="3" id="KW-0804">Transcription</keyword>
<dbReference type="Proteomes" id="UP000011602">
    <property type="component" value="Unassembled WGS sequence"/>
</dbReference>
<feature type="domain" description="HTH iclR-type" evidence="4">
    <location>
        <begin position="10"/>
        <end position="69"/>
    </location>
</feature>
<dbReference type="InterPro" id="IPR014757">
    <property type="entry name" value="Tscrpt_reg_IclR_C"/>
</dbReference>
<evidence type="ECO:0000313" key="6">
    <source>
        <dbReference type="EMBL" id="ELY50918.1"/>
    </source>
</evidence>
<dbReference type="InterPro" id="IPR005471">
    <property type="entry name" value="Tscrpt_reg_IclR_N"/>
</dbReference>
<dbReference type="STRING" id="1227499.C493_18071"/>
<evidence type="ECO:0000313" key="7">
    <source>
        <dbReference type="Proteomes" id="UP000011602"/>
    </source>
</evidence>
<dbReference type="Pfam" id="PF09339">
    <property type="entry name" value="HTH_IclR"/>
    <property type="match status" value="1"/>
</dbReference>